<reference evidence="3" key="1">
    <citation type="journal article" date="2021" name="PeerJ">
        <title>Extensive microbial diversity within the chicken gut microbiome revealed by metagenomics and culture.</title>
        <authorList>
            <person name="Gilroy R."/>
            <person name="Ravi A."/>
            <person name="Getino M."/>
            <person name="Pursley I."/>
            <person name="Horton D.L."/>
            <person name="Alikhan N.F."/>
            <person name="Baker D."/>
            <person name="Gharbi K."/>
            <person name="Hall N."/>
            <person name="Watson M."/>
            <person name="Adriaenssens E.M."/>
            <person name="Foster-Nyarko E."/>
            <person name="Jarju S."/>
            <person name="Secka A."/>
            <person name="Antonio M."/>
            <person name="Oren A."/>
            <person name="Chaudhuri R.R."/>
            <person name="La Ragione R."/>
            <person name="Hildebrand F."/>
            <person name="Pallen M.J."/>
        </authorList>
    </citation>
    <scope>NUCLEOTIDE SEQUENCE</scope>
    <source>
        <strain evidence="3">USAMLcec2-132</strain>
    </source>
</reference>
<feature type="domain" description="Capsule synthesis protein CapA" evidence="2">
    <location>
        <begin position="113"/>
        <end position="364"/>
    </location>
</feature>
<proteinExistence type="inferred from homology"/>
<comment type="caution">
    <text evidence="3">The sequence shown here is derived from an EMBL/GenBank/DDBJ whole genome shotgun (WGS) entry which is preliminary data.</text>
</comment>
<comment type="similarity">
    <text evidence="1">Belongs to the CapA family.</text>
</comment>
<protein>
    <submittedName>
        <fullName evidence="3">CapA family protein</fullName>
    </submittedName>
</protein>
<reference evidence="3" key="2">
    <citation type="submission" date="2021-04" db="EMBL/GenBank/DDBJ databases">
        <authorList>
            <person name="Gilroy R."/>
        </authorList>
    </citation>
    <scope>NUCLEOTIDE SEQUENCE</scope>
    <source>
        <strain evidence="3">USAMLcec2-132</strain>
    </source>
</reference>
<accession>A0A9D2NF42</accession>
<gene>
    <name evidence="3" type="ORF">H9761_08100</name>
</gene>
<dbReference type="InterPro" id="IPR019079">
    <property type="entry name" value="Capsule_synth_CapA"/>
</dbReference>
<dbReference type="AlphaFoldDB" id="A0A9D2NF42"/>
<dbReference type="Gene3D" id="3.60.21.10">
    <property type="match status" value="1"/>
</dbReference>
<dbReference type="Proteomes" id="UP000823891">
    <property type="component" value="Unassembled WGS sequence"/>
</dbReference>
<organism evidence="3 4">
    <name type="scientific">Candidatus Eisenbergiella merdavium</name>
    <dbReference type="NCBI Taxonomy" id="2838551"/>
    <lineage>
        <taxon>Bacteria</taxon>
        <taxon>Bacillati</taxon>
        <taxon>Bacillota</taxon>
        <taxon>Clostridia</taxon>
        <taxon>Lachnospirales</taxon>
        <taxon>Lachnospiraceae</taxon>
        <taxon>Eisenbergiella</taxon>
    </lineage>
</organism>
<dbReference type="SUPFAM" id="SSF56300">
    <property type="entry name" value="Metallo-dependent phosphatases"/>
    <property type="match status" value="1"/>
</dbReference>
<dbReference type="Pfam" id="PF09587">
    <property type="entry name" value="PGA_cap"/>
    <property type="match status" value="1"/>
</dbReference>
<sequence>MGGRKMVQKRKRKGKLPLFGLTLLLTVLAGVTLLLTGWTILGEEAGLATVMVTGTAILPPEDAAAAGGSGTGAGDAAADEQPAGRYSDLLSDPAQMAAGNMIPLIPQKEDEISLMFAGDILFDDSYSIMVKMKGRAGDGSLVEAGFDAAILEKMRGADVFMVNNEFTYTTRGTPTEGKAFTFRAKPEHAQLLSEMGADIVSLANNHVYDYGEISLLDTLDTLAGAGMPWVGAGRNLSEAVRPVYFVTENVKIAFLSATQIERMDNPDTKGATETSPGVFRCRNVDLLLSEVQKAKAVSDFVVVYIHWGTESTTELDWAQKEQAPLIAQAGADLIIGDHPHVLQGIEWIGNTPVIYSVGNFLFNSKTQDTCLVEATLDAETGKLTGFRFLPAVQKDCRTSLLDGAEKARVISHMQSLSPGVTIDADGRVVPSV</sequence>
<dbReference type="PANTHER" id="PTHR33393:SF13">
    <property type="entry name" value="PGA BIOSYNTHESIS PROTEIN CAPA"/>
    <property type="match status" value="1"/>
</dbReference>
<dbReference type="EMBL" id="DWWS01000028">
    <property type="protein sequence ID" value="HJC23648.1"/>
    <property type="molecule type" value="Genomic_DNA"/>
</dbReference>
<dbReference type="InterPro" id="IPR029052">
    <property type="entry name" value="Metallo-depent_PP-like"/>
</dbReference>
<dbReference type="SMART" id="SM00854">
    <property type="entry name" value="PGA_cap"/>
    <property type="match status" value="1"/>
</dbReference>
<dbReference type="InterPro" id="IPR052169">
    <property type="entry name" value="CW_Biosynth-Accessory"/>
</dbReference>
<evidence type="ECO:0000259" key="2">
    <source>
        <dbReference type="SMART" id="SM00854"/>
    </source>
</evidence>
<evidence type="ECO:0000313" key="3">
    <source>
        <dbReference type="EMBL" id="HJC23648.1"/>
    </source>
</evidence>
<dbReference type="CDD" id="cd07381">
    <property type="entry name" value="MPP_CapA"/>
    <property type="match status" value="1"/>
</dbReference>
<dbReference type="PANTHER" id="PTHR33393">
    <property type="entry name" value="POLYGLUTAMINE SYNTHESIS ACCESSORY PROTEIN RV0574C-RELATED"/>
    <property type="match status" value="1"/>
</dbReference>
<name>A0A9D2NF42_9FIRM</name>
<evidence type="ECO:0000256" key="1">
    <source>
        <dbReference type="ARBA" id="ARBA00005662"/>
    </source>
</evidence>
<evidence type="ECO:0000313" key="4">
    <source>
        <dbReference type="Proteomes" id="UP000823891"/>
    </source>
</evidence>